<name>A0ABQ2PRH2_9NEIS</name>
<evidence type="ECO:0000259" key="5">
    <source>
        <dbReference type="PROSITE" id="PS50109"/>
    </source>
</evidence>
<dbReference type="CDD" id="cd00082">
    <property type="entry name" value="HisKA"/>
    <property type="match status" value="1"/>
</dbReference>
<dbReference type="SUPFAM" id="SSF55874">
    <property type="entry name" value="ATPase domain of HSP90 chaperone/DNA topoisomerase II/histidine kinase"/>
    <property type="match status" value="1"/>
</dbReference>
<comment type="catalytic activity">
    <reaction evidence="1">
        <text>ATP + protein L-histidine = ADP + protein N-phospho-L-histidine.</text>
        <dbReference type="EC" id="2.7.13.3"/>
    </reaction>
</comment>
<accession>A0ABQ2PRH2</accession>
<dbReference type="Pfam" id="PF02518">
    <property type="entry name" value="HATPase_c"/>
    <property type="match status" value="1"/>
</dbReference>
<dbReference type="SMART" id="SM00448">
    <property type="entry name" value="REC"/>
    <property type="match status" value="2"/>
</dbReference>
<dbReference type="Pfam" id="PF00072">
    <property type="entry name" value="Response_reg"/>
    <property type="match status" value="2"/>
</dbReference>
<dbReference type="SMART" id="SM00388">
    <property type="entry name" value="HisKA"/>
    <property type="match status" value="1"/>
</dbReference>
<dbReference type="EC" id="2.7.13.3" evidence="2"/>
<feature type="modified residue" description="4-aspartylphosphate" evidence="4">
    <location>
        <position position="206"/>
    </location>
</feature>
<dbReference type="EMBL" id="BMLY01000011">
    <property type="protein sequence ID" value="GGP28204.1"/>
    <property type="molecule type" value="Genomic_DNA"/>
</dbReference>
<dbReference type="PANTHER" id="PTHR43547:SF2">
    <property type="entry name" value="HYBRID SIGNAL TRANSDUCTION HISTIDINE KINASE C"/>
    <property type="match status" value="1"/>
</dbReference>
<dbReference type="Gene3D" id="3.30.565.10">
    <property type="entry name" value="Histidine kinase-like ATPase, C-terminal domain"/>
    <property type="match status" value="1"/>
</dbReference>
<dbReference type="SUPFAM" id="SSF52172">
    <property type="entry name" value="CheY-like"/>
    <property type="match status" value="2"/>
</dbReference>
<evidence type="ECO:0000313" key="7">
    <source>
        <dbReference type="EMBL" id="GGP28204.1"/>
    </source>
</evidence>
<dbReference type="Gene3D" id="3.40.50.2300">
    <property type="match status" value="2"/>
</dbReference>
<dbReference type="InterPro" id="IPR003661">
    <property type="entry name" value="HisK_dim/P_dom"/>
</dbReference>
<dbReference type="InterPro" id="IPR036890">
    <property type="entry name" value="HATPase_C_sf"/>
</dbReference>
<gene>
    <name evidence="7" type="ORF">GCM10010971_40230</name>
</gene>
<sequence>MRKFGELVVLVVDDFEPMRKATLTQLRSMGIERVVQAKDGAEALRILKRQTVDMILSDWNMPIMTGLDFLIAVRKDEALSHLPFVMVTAETERKRIEEAIYAGVSDFLVKPFTPERLESRIEKALDWVPRALQPKPAEKQSVPKLALEQKVELGKPTLLVVDDTPDNMELLSQLFKDEYRVRVAPSGEKALEICHSDAPPDLVLLDVMMPDMDGFEVARQMREHPVSEVIPVIFVTAMTQDDARLTGLELGAIDFVTKPINPEQLTLRVRNFMRYVELRRDLQANYDAMLESARLREEVEHMTRHDMKGPISGVISLTQGLMSAEGLNAQQKDILGSVEESALQLLSMINLTSEIYKIETDRFVLNPAPIDISSVLRRVVEMYRAVFKEKQLTLSVDTDMPVGEMAPRALGDEMFCYSVFQNLIKNACEAAPVKSRVTVELSPEDPLRISITNLGVIPQTIRHTFFEKFTTFGKQGGSGLGTYSARLLTEAQHGRIDFEVSDIDGTTTINVYLLPAKVK</sequence>
<dbReference type="PROSITE" id="PS50110">
    <property type="entry name" value="RESPONSE_REGULATORY"/>
    <property type="match status" value="2"/>
</dbReference>
<dbReference type="Gene3D" id="1.10.287.130">
    <property type="match status" value="1"/>
</dbReference>
<comment type="caution">
    <text evidence="7">The sequence shown here is derived from an EMBL/GenBank/DDBJ whole genome shotgun (WGS) entry which is preliminary data.</text>
</comment>
<feature type="domain" description="Histidine kinase" evidence="5">
    <location>
        <begin position="302"/>
        <end position="517"/>
    </location>
</feature>
<dbReference type="InterPro" id="IPR005467">
    <property type="entry name" value="His_kinase_dom"/>
</dbReference>
<protein>
    <recommendedName>
        <fullName evidence="2">histidine kinase</fullName>
        <ecNumber evidence="2">2.7.13.3</ecNumber>
    </recommendedName>
</protein>
<evidence type="ECO:0000313" key="8">
    <source>
        <dbReference type="Proteomes" id="UP000621859"/>
    </source>
</evidence>
<keyword evidence="3 4" id="KW-0597">Phosphoprotein</keyword>
<dbReference type="PANTHER" id="PTHR43547">
    <property type="entry name" value="TWO-COMPONENT HISTIDINE KINASE"/>
    <property type="match status" value="1"/>
</dbReference>
<dbReference type="PROSITE" id="PS50109">
    <property type="entry name" value="HIS_KIN"/>
    <property type="match status" value="1"/>
</dbReference>
<organism evidence="7 8">
    <name type="scientific">Silvimonas amylolytica</name>
    <dbReference type="NCBI Taxonomy" id="449663"/>
    <lineage>
        <taxon>Bacteria</taxon>
        <taxon>Pseudomonadati</taxon>
        <taxon>Pseudomonadota</taxon>
        <taxon>Betaproteobacteria</taxon>
        <taxon>Neisseriales</taxon>
        <taxon>Chitinibacteraceae</taxon>
        <taxon>Silvimonas</taxon>
    </lineage>
</organism>
<feature type="domain" description="Response regulatory" evidence="6">
    <location>
        <begin position="8"/>
        <end position="125"/>
    </location>
</feature>
<reference evidence="8" key="1">
    <citation type="journal article" date="2019" name="Int. J. Syst. Evol. Microbiol.">
        <title>The Global Catalogue of Microorganisms (GCM) 10K type strain sequencing project: providing services to taxonomists for standard genome sequencing and annotation.</title>
        <authorList>
            <consortium name="The Broad Institute Genomics Platform"/>
            <consortium name="The Broad Institute Genome Sequencing Center for Infectious Disease"/>
            <person name="Wu L."/>
            <person name="Ma J."/>
        </authorList>
    </citation>
    <scope>NUCLEOTIDE SEQUENCE [LARGE SCALE GENOMIC DNA]</scope>
    <source>
        <strain evidence="8">CGMCC 1.8860</strain>
    </source>
</reference>
<dbReference type="SMART" id="SM00387">
    <property type="entry name" value="HATPase_c"/>
    <property type="match status" value="1"/>
</dbReference>
<dbReference type="Proteomes" id="UP000621859">
    <property type="component" value="Unassembled WGS sequence"/>
</dbReference>
<dbReference type="InterPro" id="IPR001789">
    <property type="entry name" value="Sig_transdc_resp-reg_receiver"/>
</dbReference>
<evidence type="ECO:0000256" key="2">
    <source>
        <dbReference type="ARBA" id="ARBA00012438"/>
    </source>
</evidence>
<keyword evidence="8" id="KW-1185">Reference proteome</keyword>
<dbReference type="InterPro" id="IPR003594">
    <property type="entry name" value="HATPase_dom"/>
</dbReference>
<dbReference type="InterPro" id="IPR011006">
    <property type="entry name" value="CheY-like_superfamily"/>
</dbReference>
<feature type="modified residue" description="4-aspartylphosphate" evidence="4">
    <location>
        <position position="58"/>
    </location>
</feature>
<dbReference type="InterPro" id="IPR036097">
    <property type="entry name" value="HisK_dim/P_sf"/>
</dbReference>
<feature type="domain" description="Response regulatory" evidence="6">
    <location>
        <begin position="157"/>
        <end position="273"/>
    </location>
</feature>
<dbReference type="SUPFAM" id="SSF47384">
    <property type="entry name" value="Homodimeric domain of signal transducing histidine kinase"/>
    <property type="match status" value="1"/>
</dbReference>
<proteinExistence type="predicted"/>
<evidence type="ECO:0000259" key="6">
    <source>
        <dbReference type="PROSITE" id="PS50110"/>
    </source>
</evidence>
<evidence type="ECO:0000256" key="1">
    <source>
        <dbReference type="ARBA" id="ARBA00000085"/>
    </source>
</evidence>
<evidence type="ECO:0000256" key="3">
    <source>
        <dbReference type="ARBA" id="ARBA00022553"/>
    </source>
</evidence>
<evidence type="ECO:0000256" key="4">
    <source>
        <dbReference type="PROSITE-ProRule" id="PRU00169"/>
    </source>
</evidence>
<dbReference type="RefSeq" id="WP_188698462.1">
    <property type="nucleotide sequence ID" value="NZ_BMLY01000011.1"/>
</dbReference>